<accession>A0A6S7GKF6</accession>
<organism evidence="3 4">
    <name type="scientific">Paramuricea clavata</name>
    <name type="common">Red gorgonian</name>
    <name type="synonym">Violescent sea-whip</name>
    <dbReference type="NCBI Taxonomy" id="317549"/>
    <lineage>
        <taxon>Eukaryota</taxon>
        <taxon>Metazoa</taxon>
        <taxon>Cnidaria</taxon>
        <taxon>Anthozoa</taxon>
        <taxon>Octocorallia</taxon>
        <taxon>Malacalcyonacea</taxon>
        <taxon>Plexauridae</taxon>
        <taxon>Paramuricea</taxon>
    </lineage>
</organism>
<evidence type="ECO:0000313" key="4">
    <source>
        <dbReference type="Proteomes" id="UP001152795"/>
    </source>
</evidence>
<proteinExistence type="predicted"/>
<dbReference type="AlphaFoldDB" id="A0A6S7GKF6"/>
<evidence type="ECO:0000256" key="2">
    <source>
        <dbReference type="SAM" id="Phobius"/>
    </source>
</evidence>
<keyword evidence="2" id="KW-0812">Transmembrane</keyword>
<feature type="transmembrane region" description="Helical" evidence="2">
    <location>
        <begin position="20"/>
        <end position="41"/>
    </location>
</feature>
<dbReference type="EMBL" id="CACRXK020001620">
    <property type="protein sequence ID" value="CAB3990202.1"/>
    <property type="molecule type" value="Genomic_DNA"/>
</dbReference>
<protein>
    <submittedName>
        <fullName evidence="3">Uncharacterized protein</fullName>
    </submittedName>
</protein>
<gene>
    <name evidence="3" type="ORF">PACLA_8A080501</name>
</gene>
<reference evidence="3" key="1">
    <citation type="submission" date="2020-04" db="EMBL/GenBank/DDBJ databases">
        <authorList>
            <person name="Alioto T."/>
            <person name="Alioto T."/>
            <person name="Gomez Garrido J."/>
        </authorList>
    </citation>
    <scope>NUCLEOTIDE SEQUENCE</scope>
    <source>
        <strain evidence="3">A484AB</strain>
    </source>
</reference>
<dbReference type="Proteomes" id="UP001152795">
    <property type="component" value="Unassembled WGS sequence"/>
</dbReference>
<keyword evidence="2" id="KW-0472">Membrane</keyword>
<feature type="region of interest" description="Disordered" evidence="1">
    <location>
        <begin position="47"/>
        <end position="71"/>
    </location>
</feature>
<name>A0A6S7GKF6_PARCT</name>
<keyword evidence="2" id="KW-1133">Transmembrane helix</keyword>
<evidence type="ECO:0000313" key="3">
    <source>
        <dbReference type="EMBL" id="CAB3990202.1"/>
    </source>
</evidence>
<comment type="caution">
    <text evidence="3">The sequence shown here is derived from an EMBL/GenBank/DDBJ whole genome shotgun (WGS) entry which is preliminary data.</text>
</comment>
<keyword evidence="4" id="KW-1185">Reference proteome</keyword>
<evidence type="ECO:0000256" key="1">
    <source>
        <dbReference type="SAM" id="MobiDB-lite"/>
    </source>
</evidence>
<feature type="compositionally biased region" description="Basic and acidic residues" evidence="1">
    <location>
        <begin position="52"/>
        <end position="71"/>
    </location>
</feature>
<dbReference type="OrthoDB" id="10536633at2759"/>
<sequence length="124" mass="14033">MSDSGDDAATEWYEEPITIVGFVAGFLLLMLVIASVLILCYSKEEDDEDTEEHSATSRDNHGLDGTTYEHDKTNPLYVSANQFDLRPFPTPLRAKFVHIHLDEPRGTREGFESYYNTARRTSDA</sequence>